<dbReference type="PROSITE" id="PS51257">
    <property type="entry name" value="PROKAR_LIPOPROTEIN"/>
    <property type="match status" value="1"/>
</dbReference>
<comment type="caution">
    <text evidence="2">The sequence shown here is derived from an EMBL/GenBank/DDBJ whole genome shotgun (WGS) entry which is preliminary data.</text>
</comment>
<dbReference type="AlphaFoldDB" id="A0A927FCB7"/>
<organism evidence="2 3">
    <name type="scientific">Pelagicoccus enzymogenes</name>
    <dbReference type="NCBI Taxonomy" id="2773457"/>
    <lineage>
        <taxon>Bacteria</taxon>
        <taxon>Pseudomonadati</taxon>
        <taxon>Verrucomicrobiota</taxon>
        <taxon>Opitutia</taxon>
        <taxon>Puniceicoccales</taxon>
        <taxon>Pelagicoccaceae</taxon>
        <taxon>Pelagicoccus</taxon>
    </lineage>
</organism>
<evidence type="ECO:0000313" key="2">
    <source>
        <dbReference type="EMBL" id="MBD5781736.1"/>
    </source>
</evidence>
<protein>
    <submittedName>
        <fullName evidence="2">Uncharacterized protein</fullName>
    </submittedName>
</protein>
<name>A0A927FCB7_9BACT</name>
<sequence>MIPRSQPIRSLSRFLGAVCCLMALAGLLTSCTQVNVVNPQTNLELAPAPYFDDTTGIYFPGALGPLFRRPVIELEEKSPGLGLAISYRNPEARIDVFVYDLQASVIPSGTDSEVIRKSFQDALADLQLATSKRIYSQLEVAPPTIHKIGGTAFNHATFQYTEGLVPKQGELYVAGVNSQILKIRTAKRLGSSIDIPRLLAYLGQTIEQSRLAGFGGISNEDFKRISAELGQINLDDGLSANEAISIAQIELVGNKLHNRYDVTRHRIIDPGALPDSATVIFSPYPSNATKPLPPALVSVRKTGRAELLDTQF</sequence>
<reference evidence="2" key="1">
    <citation type="submission" date="2020-09" db="EMBL/GenBank/DDBJ databases">
        <title>Pelagicoccus enzymogenes sp. nov. with an EPS production, isolated from marine sediment.</title>
        <authorList>
            <person name="Feng X."/>
        </authorList>
    </citation>
    <scope>NUCLEOTIDE SEQUENCE</scope>
    <source>
        <strain evidence="2">NFK12</strain>
    </source>
</reference>
<accession>A0A927FCB7</accession>
<evidence type="ECO:0000313" key="3">
    <source>
        <dbReference type="Proteomes" id="UP000622317"/>
    </source>
</evidence>
<proteinExistence type="predicted"/>
<feature type="signal peptide" evidence="1">
    <location>
        <begin position="1"/>
        <end position="25"/>
    </location>
</feature>
<evidence type="ECO:0000256" key="1">
    <source>
        <dbReference type="SAM" id="SignalP"/>
    </source>
</evidence>
<feature type="chain" id="PRO_5037090331" evidence="1">
    <location>
        <begin position="26"/>
        <end position="312"/>
    </location>
</feature>
<gene>
    <name evidence="2" type="ORF">IEN85_19705</name>
</gene>
<keyword evidence="1" id="KW-0732">Signal</keyword>
<keyword evidence="3" id="KW-1185">Reference proteome</keyword>
<dbReference type="EMBL" id="JACYFG010000051">
    <property type="protein sequence ID" value="MBD5781736.1"/>
    <property type="molecule type" value="Genomic_DNA"/>
</dbReference>
<dbReference type="RefSeq" id="WP_191618818.1">
    <property type="nucleotide sequence ID" value="NZ_JACYFG010000051.1"/>
</dbReference>
<dbReference type="Proteomes" id="UP000622317">
    <property type="component" value="Unassembled WGS sequence"/>
</dbReference>